<dbReference type="Proteomes" id="UP000828390">
    <property type="component" value="Unassembled WGS sequence"/>
</dbReference>
<evidence type="ECO:0000313" key="1">
    <source>
        <dbReference type="EMBL" id="KAH3802833.1"/>
    </source>
</evidence>
<name>A0A9D4JBX7_DREPO</name>
<organism evidence="1 2">
    <name type="scientific">Dreissena polymorpha</name>
    <name type="common">Zebra mussel</name>
    <name type="synonym">Mytilus polymorpha</name>
    <dbReference type="NCBI Taxonomy" id="45954"/>
    <lineage>
        <taxon>Eukaryota</taxon>
        <taxon>Metazoa</taxon>
        <taxon>Spiralia</taxon>
        <taxon>Lophotrochozoa</taxon>
        <taxon>Mollusca</taxon>
        <taxon>Bivalvia</taxon>
        <taxon>Autobranchia</taxon>
        <taxon>Heteroconchia</taxon>
        <taxon>Euheterodonta</taxon>
        <taxon>Imparidentia</taxon>
        <taxon>Neoheterodontei</taxon>
        <taxon>Myida</taxon>
        <taxon>Dreissenoidea</taxon>
        <taxon>Dreissenidae</taxon>
        <taxon>Dreissena</taxon>
    </lineage>
</organism>
<reference evidence="1" key="1">
    <citation type="journal article" date="2019" name="bioRxiv">
        <title>The Genome of the Zebra Mussel, Dreissena polymorpha: A Resource for Invasive Species Research.</title>
        <authorList>
            <person name="McCartney M.A."/>
            <person name="Auch B."/>
            <person name="Kono T."/>
            <person name="Mallez S."/>
            <person name="Zhang Y."/>
            <person name="Obille A."/>
            <person name="Becker A."/>
            <person name="Abrahante J.E."/>
            <person name="Garbe J."/>
            <person name="Badalamenti J.P."/>
            <person name="Herman A."/>
            <person name="Mangelson H."/>
            <person name="Liachko I."/>
            <person name="Sullivan S."/>
            <person name="Sone E.D."/>
            <person name="Koren S."/>
            <person name="Silverstein K.A.T."/>
            <person name="Beckman K.B."/>
            <person name="Gohl D.M."/>
        </authorList>
    </citation>
    <scope>NUCLEOTIDE SEQUENCE</scope>
    <source>
        <strain evidence="1">Duluth1</strain>
        <tissue evidence="1">Whole animal</tissue>
    </source>
</reference>
<proteinExistence type="predicted"/>
<comment type="caution">
    <text evidence="1">The sequence shown here is derived from an EMBL/GenBank/DDBJ whole genome shotgun (WGS) entry which is preliminary data.</text>
</comment>
<sequence>MSGVGRWDSPIADSTVLEQESRTKTIRQSLRKSTRYLNITIRDRISETVYVKHDDELIPAKPRNRSDAMETTSRRVTYSLEMIGNDQIDAVIEDVYIFVGTKEEDNNPMMNIDVLLTVTGPIPRTGELPGDSLTNAIEHKPADDLHHALYPVNDKVQPGMPSVQIKQPLW</sequence>
<gene>
    <name evidence="1" type="ORF">DPMN_156523</name>
</gene>
<dbReference type="AlphaFoldDB" id="A0A9D4JBX7"/>
<reference evidence="1" key="2">
    <citation type="submission" date="2020-11" db="EMBL/GenBank/DDBJ databases">
        <authorList>
            <person name="McCartney M.A."/>
            <person name="Auch B."/>
            <person name="Kono T."/>
            <person name="Mallez S."/>
            <person name="Becker A."/>
            <person name="Gohl D.M."/>
            <person name="Silverstein K.A.T."/>
            <person name="Koren S."/>
            <person name="Bechman K.B."/>
            <person name="Herman A."/>
            <person name="Abrahante J.E."/>
            <person name="Garbe J."/>
        </authorList>
    </citation>
    <scope>NUCLEOTIDE SEQUENCE</scope>
    <source>
        <strain evidence="1">Duluth1</strain>
        <tissue evidence="1">Whole animal</tissue>
    </source>
</reference>
<dbReference type="EMBL" id="JAIWYP010000007">
    <property type="protein sequence ID" value="KAH3802833.1"/>
    <property type="molecule type" value="Genomic_DNA"/>
</dbReference>
<protein>
    <submittedName>
        <fullName evidence="1">Uncharacterized protein</fullName>
    </submittedName>
</protein>
<keyword evidence="2" id="KW-1185">Reference proteome</keyword>
<evidence type="ECO:0000313" key="2">
    <source>
        <dbReference type="Proteomes" id="UP000828390"/>
    </source>
</evidence>
<accession>A0A9D4JBX7</accession>